<geneLocation type="plasmid" evidence="2 5">
    <name>pSA1</name>
</geneLocation>
<reference evidence="3 4" key="1">
    <citation type="submission" date="2014-03" db="EMBL/GenBank/DDBJ databases">
        <title>Whole genome sequence of Novosphingobium resinovorum KF1.</title>
        <authorList>
            <person name="Gan H.M."/>
            <person name="Gan H.Y."/>
            <person name="Chew T.H."/>
            <person name="Savka M.A."/>
        </authorList>
    </citation>
    <scope>NUCLEOTIDE SEQUENCE [LARGE SCALE GENOMIC DNA]</scope>
    <source>
        <strain evidence="3 4">KF1</strain>
    </source>
</reference>
<gene>
    <name evidence="2" type="ORF">BES08_20665</name>
    <name evidence="3" type="ORF">BV97_03837</name>
</gene>
<keyword evidence="1" id="KW-0472">Membrane</keyword>
<evidence type="ECO:0000313" key="2">
    <source>
        <dbReference type="EMBL" id="AOR79275.1"/>
    </source>
</evidence>
<dbReference type="KEGG" id="nre:BES08_20665"/>
<keyword evidence="1" id="KW-0812">Transmembrane</keyword>
<dbReference type="PATRIC" id="fig|158500.4.peg.3908"/>
<organism evidence="3 4">
    <name type="scientific">Novosphingobium resinovorum</name>
    <dbReference type="NCBI Taxonomy" id="158500"/>
    <lineage>
        <taxon>Bacteria</taxon>
        <taxon>Pseudomonadati</taxon>
        <taxon>Pseudomonadota</taxon>
        <taxon>Alphaproteobacteria</taxon>
        <taxon>Sphingomonadales</taxon>
        <taxon>Sphingomonadaceae</taxon>
        <taxon>Novosphingobium</taxon>
    </lineage>
</organism>
<keyword evidence="1" id="KW-1133">Transmembrane helix</keyword>
<dbReference type="Proteomes" id="UP000024329">
    <property type="component" value="Unassembled WGS sequence"/>
</dbReference>
<keyword evidence="2" id="KW-0614">Plasmid</keyword>
<dbReference type="OrthoDB" id="7511179at2"/>
<evidence type="ECO:0000313" key="3">
    <source>
        <dbReference type="EMBL" id="EZP79680.1"/>
    </source>
</evidence>
<reference evidence="5" key="3">
    <citation type="journal article" date="2017" name="J. Biotechnol.">
        <title>Complete genome sequence of Novosphingobium resinovorum SA1, a versatile xenobiotic-degrading bacterium capable of utilizing sulfanilic acid.</title>
        <authorList>
            <person name="Hegedus B."/>
            <person name="Kos P.B."/>
            <person name="Balint B."/>
            <person name="Maroti G."/>
            <person name="Gan H.M."/>
            <person name="Perei K."/>
            <person name="Rakhely G."/>
        </authorList>
    </citation>
    <scope>NUCLEOTIDE SEQUENCE [LARGE SCALE GENOMIC DNA]</scope>
    <source>
        <strain evidence="5">SA1</strain>
    </source>
</reference>
<keyword evidence="5" id="KW-1185">Reference proteome</keyword>
<dbReference type="RefSeq" id="WP_008830870.1">
    <property type="nucleotide sequence ID" value="NZ_CP017076.1"/>
</dbReference>
<feature type="transmembrane region" description="Helical" evidence="1">
    <location>
        <begin position="53"/>
        <end position="73"/>
    </location>
</feature>
<sequence>MIRWHETLAAQIGLRIGGLAVLTLAAMTVRVLYTRVHAHPPAPAGLADLGLCAIVVVLMVVGDALLFAGPALWKQVMVPGRWSATA</sequence>
<evidence type="ECO:0000313" key="4">
    <source>
        <dbReference type="Proteomes" id="UP000024329"/>
    </source>
</evidence>
<dbReference type="EMBL" id="CP017076">
    <property type="protein sequence ID" value="AOR79275.1"/>
    <property type="molecule type" value="Genomic_DNA"/>
</dbReference>
<evidence type="ECO:0000313" key="5">
    <source>
        <dbReference type="Proteomes" id="UP000094626"/>
    </source>
</evidence>
<reference evidence="2" key="2">
    <citation type="submission" date="2016-08" db="EMBL/GenBank/DDBJ databases">
        <authorList>
            <person name="Seilhamer J.J."/>
        </authorList>
    </citation>
    <scope>NUCLEOTIDE SEQUENCE [LARGE SCALE GENOMIC DNA]</scope>
    <source>
        <strain evidence="2">SA1</strain>
        <plasmid evidence="2">pSA1</plasmid>
    </source>
</reference>
<evidence type="ECO:0000256" key="1">
    <source>
        <dbReference type="SAM" id="Phobius"/>
    </source>
</evidence>
<name>A0A031JRW9_9SPHN</name>
<feature type="transmembrane region" description="Helical" evidence="1">
    <location>
        <begin position="12"/>
        <end position="33"/>
    </location>
</feature>
<accession>A0A031JRW9</accession>
<proteinExistence type="predicted"/>
<dbReference type="EMBL" id="JFYZ01000023">
    <property type="protein sequence ID" value="EZP79680.1"/>
    <property type="molecule type" value="Genomic_DNA"/>
</dbReference>
<protein>
    <submittedName>
        <fullName evidence="3">Uncharacterized protein</fullName>
    </submittedName>
</protein>
<dbReference type="AlphaFoldDB" id="A0A031JRW9"/>
<dbReference type="Proteomes" id="UP000094626">
    <property type="component" value="Plasmid pSA1"/>
</dbReference>